<evidence type="ECO:0000313" key="2">
    <source>
        <dbReference type="Proteomes" id="UP000297472"/>
    </source>
</evidence>
<protein>
    <submittedName>
        <fullName evidence="1">Uncharacterized protein</fullName>
    </submittedName>
</protein>
<dbReference type="EMBL" id="SOHA01000039">
    <property type="protein sequence ID" value="TFD27467.1"/>
    <property type="molecule type" value="Genomic_DNA"/>
</dbReference>
<dbReference type="RefSeq" id="WP_134425337.1">
    <property type="nucleotide sequence ID" value="NZ_SOHA01000039.1"/>
</dbReference>
<gene>
    <name evidence="1" type="ORF">E3T49_13060</name>
</gene>
<comment type="caution">
    <text evidence="1">The sequence shown here is derived from an EMBL/GenBank/DDBJ whole genome shotgun (WGS) entry which is preliminary data.</text>
</comment>
<evidence type="ECO:0000313" key="1">
    <source>
        <dbReference type="EMBL" id="TFD27467.1"/>
    </source>
</evidence>
<dbReference type="Proteomes" id="UP000297472">
    <property type="component" value="Unassembled WGS sequence"/>
</dbReference>
<keyword evidence="2" id="KW-1185">Reference proteome</keyword>
<proteinExistence type="predicted"/>
<sequence length="64" mass="7389">MRATTPILMCDHEDGCDETTPDFYEMLAQNWRELMDKGWTYDPYRDPDAALCPKHAPEPQGENA</sequence>
<accession>A0A4Y8JTZ9</accession>
<name>A0A4Y8JTZ9_9MICO</name>
<dbReference type="OrthoDB" id="5150096at2"/>
<reference evidence="1 2" key="1">
    <citation type="submission" date="2019-03" db="EMBL/GenBank/DDBJ databases">
        <title>Genomics of glacier-inhabiting Cryobacterium strains.</title>
        <authorList>
            <person name="Liu Q."/>
            <person name="Xin Y.-H."/>
        </authorList>
    </citation>
    <scope>NUCLEOTIDE SEQUENCE [LARGE SCALE GENOMIC DNA]</scope>
    <source>
        <strain evidence="1 2">TMT1-51</strain>
    </source>
</reference>
<organism evidence="1 2">
    <name type="scientific">Cryobacterium cryoconiti</name>
    <dbReference type="NCBI Taxonomy" id="1259239"/>
    <lineage>
        <taxon>Bacteria</taxon>
        <taxon>Bacillati</taxon>
        <taxon>Actinomycetota</taxon>
        <taxon>Actinomycetes</taxon>
        <taxon>Micrococcales</taxon>
        <taxon>Microbacteriaceae</taxon>
        <taxon>Cryobacterium</taxon>
    </lineage>
</organism>
<dbReference type="AlphaFoldDB" id="A0A4Y8JTZ9"/>